<dbReference type="InterPro" id="IPR058207">
    <property type="entry name" value="PID_CTERM"/>
</dbReference>
<dbReference type="EMBL" id="JAHCTB010000003">
    <property type="protein sequence ID" value="MBT0607922.1"/>
    <property type="molecule type" value="Genomic_DNA"/>
</dbReference>
<evidence type="ECO:0000313" key="2">
    <source>
        <dbReference type="EMBL" id="MBT0607922.1"/>
    </source>
</evidence>
<evidence type="ECO:0000313" key="3">
    <source>
        <dbReference type="Proteomes" id="UP001297092"/>
    </source>
</evidence>
<evidence type="ECO:0000256" key="1">
    <source>
        <dbReference type="SAM" id="Phobius"/>
    </source>
</evidence>
<accession>A0ABS5S3Y6</accession>
<name>A0ABS5S3Y6_9FLAO</name>
<dbReference type="Proteomes" id="UP001297092">
    <property type="component" value="Unassembled WGS sequence"/>
</dbReference>
<protein>
    <recommendedName>
        <fullName evidence="4">PEP-CTERM protein-sorting domain-containing protein</fullName>
    </recommendedName>
</protein>
<organism evidence="2 3">
    <name type="scientific">Aequorivita echinoideorum</name>
    <dbReference type="NCBI Taxonomy" id="1549647"/>
    <lineage>
        <taxon>Bacteria</taxon>
        <taxon>Pseudomonadati</taxon>
        <taxon>Bacteroidota</taxon>
        <taxon>Flavobacteriia</taxon>
        <taxon>Flavobacteriales</taxon>
        <taxon>Flavobacteriaceae</taxon>
        <taxon>Aequorivita</taxon>
    </lineage>
</organism>
<proteinExistence type="predicted"/>
<keyword evidence="3" id="KW-1185">Reference proteome</keyword>
<keyword evidence="1" id="KW-0472">Membrane</keyword>
<dbReference type="NCBIfam" id="NF046080">
    <property type="entry name" value="PID_CTERM"/>
    <property type="match status" value="1"/>
</dbReference>
<evidence type="ECO:0008006" key="4">
    <source>
        <dbReference type="Google" id="ProtNLM"/>
    </source>
</evidence>
<reference evidence="2 3" key="1">
    <citation type="submission" date="2021-05" db="EMBL/GenBank/DDBJ databases">
        <title>Aequorivita echinoideorum JCM 30378 genome.</title>
        <authorList>
            <person name="Zhang H."/>
            <person name="Li C."/>
        </authorList>
    </citation>
    <scope>NUCLEOTIDE SEQUENCE [LARGE SCALE GENOMIC DNA]</scope>
    <source>
        <strain evidence="2 3">JCM30378</strain>
    </source>
</reference>
<sequence>MKSLYKIYYSKKVLFTAILLVGSLYSGHAQISNPGDVDDEVPAAPIDGFIGIGLLVGAAYGIKKKLKRKEE</sequence>
<dbReference type="RefSeq" id="WP_214112808.1">
    <property type="nucleotide sequence ID" value="NZ_JAHCTB010000003.1"/>
</dbReference>
<gene>
    <name evidence="2" type="ORF">KIV10_06990</name>
</gene>
<keyword evidence="1" id="KW-0812">Transmembrane</keyword>
<feature type="transmembrane region" description="Helical" evidence="1">
    <location>
        <begin position="45"/>
        <end position="62"/>
    </location>
</feature>
<comment type="caution">
    <text evidence="2">The sequence shown here is derived from an EMBL/GenBank/DDBJ whole genome shotgun (WGS) entry which is preliminary data.</text>
</comment>
<keyword evidence="1" id="KW-1133">Transmembrane helix</keyword>